<name>A0ABV2CE56_9BURK</name>
<feature type="region of interest" description="Disordered" evidence="1">
    <location>
        <begin position="1"/>
        <end position="47"/>
    </location>
</feature>
<comment type="caution">
    <text evidence="2">The sequence shown here is derived from an EMBL/GenBank/DDBJ whole genome shotgun (WGS) entry which is preliminary data.</text>
</comment>
<gene>
    <name evidence="2" type="ORF">ABXL37_24385</name>
</gene>
<feature type="compositionally biased region" description="Basic residues" evidence="1">
    <location>
        <begin position="21"/>
        <end position="40"/>
    </location>
</feature>
<proteinExistence type="predicted"/>
<dbReference type="RefSeq" id="WP_209927423.1">
    <property type="nucleotide sequence ID" value="NZ_JBEWCH010000018.1"/>
</dbReference>
<organism evidence="2 3">
    <name type="scientific">Burkholderia sola</name>
    <dbReference type="NCBI Taxonomy" id="2843302"/>
    <lineage>
        <taxon>Bacteria</taxon>
        <taxon>Pseudomonadati</taxon>
        <taxon>Pseudomonadota</taxon>
        <taxon>Betaproteobacteria</taxon>
        <taxon>Burkholderiales</taxon>
        <taxon>Burkholderiaceae</taxon>
        <taxon>Burkholderia</taxon>
        <taxon>Burkholderia cepacia complex</taxon>
    </lineage>
</organism>
<dbReference type="EMBL" id="JBEWCH010000018">
    <property type="protein sequence ID" value="MET1477395.1"/>
    <property type="molecule type" value="Genomic_DNA"/>
</dbReference>
<reference evidence="2 3" key="1">
    <citation type="submission" date="2024-06" db="EMBL/GenBank/DDBJ databases">
        <title>Burkholderia sola in Mexico.</title>
        <authorList>
            <person name="Estrada P."/>
        </authorList>
    </citation>
    <scope>NUCLEOTIDE SEQUENCE [LARGE SCALE GENOMIC DNA]</scope>
    <source>
        <strain evidence="2 3">CpTa8-5</strain>
    </source>
</reference>
<sequence>MRDDMAVRTATKENRQAAAKGQKRGKKNVRNRAAAHARHYGIKDSKASSDLSERYRLMFRRDIFPATGR</sequence>
<evidence type="ECO:0000313" key="3">
    <source>
        <dbReference type="Proteomes" id="UP001548587"/>
    </source>
</evidence>
<protein>
    <submittedName>
        <fullName evidence="2">Uncharacterized protein</fullName>
    </submittedName>
</protein>
<evidence type="ECO:0000256" key="1">
    <source>
        <dbReference type="SAM" id="MobiDB-lite"/>
    </source>
</evidence>
<accession>A0ABV2CE56</accession>
<keyword evidence="3" id="KW-1185">Reference proteome</keyword>
<dbReference type="Proteomes" id="UP001548587">
    <property type="component" value="Unassembled WGS sequence"/>
</dbReference>
<evidence type="ECO:0000313" key="2">
    <source>
        <dbReference type="EMBL" id="MET1477395.1"/>
    </source>
</evidence>
<feature type="compositionally biased region" description="Basic and acidic residues" evidence="1">
    <location>
        <begin position="1"/>
        <end position="15"/>
    </location>
</feature>